<keyword evidence="5" id="KW-1185">Reference proteome</keyword>
<protein>
    <recommendedName>
        <fullName evidence="3">Malonyl-CoA:ACP transacylase (MAT) domain-containing protein</fullName>
    </recommendedName>
</protein>
<dbReference type="Gene3D" id="3.40.366.10">
    <property type="entry name" value="Malonyl-Coenzyme A Acyl Carrier Protein, domain 2"/>
    <property type="match status" value="1"/>
</dbReference>
<dbReference type="SMART" id="SM00827">
    <property type="entry name" value="PKS_AT"/>
    <property type="match status" value="1"/>
</dbReference>
<dbReference type="GO" id="GO:0006633">
    <property type="term" value="P:fatty acid biosynthetic process"/>
    <property type="evidence" value="ECO:0007669"/>
    <property type="project" value="TreeGrafter"/>
</dbReference>
<dbReference type="InterPro" id="IPR016036">
    <property type="entry name" value="Malonyl_transacylase_ACP-bd"/>
</dbReference>
<gene>
    <name evidence="4" type="ORF">TR51_10930</name>
</gene>
<dbReference type="InterPro" id="IPR014043">
    <property type="entry name" value="Acyl_transferase_dom"/>
</dbReference>
<dbReference type="InterPro" id="IPR050091">
    <property type="entry name" value="PKS_NRPS_Biosynth_Enz"/>
</dbReference>
<keyword evidence="1" id="KW-0596">Phosphopantetheine</keyword>
<accession>A0A0D0Q4M9</accession>
<dbReference type="Proteomes" id="UP000032066">
    <property type="component" value="Unassembled WGS sequence"/>
</dbReference>
<dbReference type="InterPro" id="IPR016035">
    <property type="entry name" value="Acyl_Trfase/lysoPLipase"/>
</dbReference>
<evidence type="ECO:0000313" key="4">
    <source>
        <dbReference type="EMBL" id="KIQ65928.1"/>
    </source>
</evidence>
<feature type="domain" description="Malonyl-CoA:ACP transacylase (MAT)" evidence="3">
    <location>
        <begin position="32"/>
        <end position="327"/>
    </location>
</feature>
<dbReference type="SUPFAM" id="SSF55048">
    <property type="entry name" value="Probable ACP-binding domain of malonyl-CoA ACP transacylase"/>
    <property type="match status" value="1"/>
</dbReference>
<dbReference type="AlphaFoldDB" id="A0A0D0Q4M9"/>
<dbReference type="PATRIC" id="fig|2064.6.peg.2343"/>
<evidence type="ECO:0000256" key="1">
    <source>
        <dbReference type="ARBA" id="ARBA00022450"/>
    </source>
</evidence>
<sequence length="360" mass="37133">MALLGEPGPSAPSSRAAQVRQVGAAPPPVVLLLPGQGAQRPRMARGLYAWDPVFTRAADEVLGLAGRGAREDWLAEPAAPTRRDAFGAERAARIHHSLVQLFAVDYALARLLVGWGVRPAALLGQGIGELVAAVLADVMALEDAVRLLALLAEEAAALAPGGMLVVAAGVEEVRGQLTDGVAVSALNGPAQTVLASPGHALADTADRLTGAGYECLPVRTEAAYHTPHLAEACARVAERLPVTALRPPRLPLYSPSVGARLPVDAAQDPLHWTGLAATPVRLRDALDALFADGDWACVETGPGPGLGALVRRHPAAARTFSALRARPGSGADDQRAALSAAAGLWLSGHRLDFGAIRSTG</sequence>
<name>A0A0D0Q4M9_KITGR</name>
<dbReference type="GO" id="GO:0005737">
    <property type="term" value="C:cytoplasm"/>
    <property type="evidence" value="ECO:0007669"/>
    <property type="project" value="TreeGrafter"/>
</dbReference>
<dbReference type="PANTHER" id="PTHR43775">
    <property type="entry name" value="FATTY ACID SYNTHASE"/>
    <property type="match status" value="1"/>
</dbReference>
<proteinExistence type="predicted"/>
<evidence type="ECO:0000313" key="5">
    <source>
        <dbReference type="Proteomes" id="UP000032066"/>
    </source>
</evidence>
<keyword evidence="2" id="KW-0597">Phosphoprotein</keyword>
<dbReference type="Gene3D" id="3.30.70.3290">
    <property type="match status" value="1"/>
</dbReference>
<dbReference type="Gene3D" id="3.30.70.250">
    <property type="entry name" value="Malonyl-CoA ACP transacylase, ACP-binding"/>
    <property type="match status" value="1"/>
</dbReference>
<dbReference type="PANTHER" id="PTHR43775:SF37">
    <property type="entry name" value="SI:DKEY-61P9.11"/>
    <property type="match status" value="1"/>
</dbReference>
<dbReference type="EMBL" id="JXZB01000002">
    <property type="protein sequence ID" value="KIQ65928.1"/>
    <property type="molecule type" value="Genomic_DNA"/>
</dbReference>
<evidence type="ECO:0000256" key="2">
    <source>
        <dbReference type="ARBA" id="ARBA00022553"/>
    </source>
</evidence>
<dbReference type="STRING" id="2064.TR51_10930"/>
<comment type="caution">
    <text evidence="4">The sequence shown here is derived from an EMBL/GenBank/DDBJ whole genome shotgun (WGS) entry which is preliminary data.</text>
</comment>
<dbReference type="GO" id="GO:0004312">
    <property type="term" value="F:fatty acid synthase activity"/>
    <property type="evidence" value="ECO:0007669"/>
    <property type="project" value="TreeGrafter"/>
</dbReference>
<dbReference type="Pfam" id="PF00698">
    <property type="entry name" value="Acyl_transf_1"/>
    <property type="match status" value="1"/>
</dbReference>
<evidence type="ECO:0000259" key="3">
    <source>
        <dbReference type="SMART" id="SM00827"/>
    </source>
</evidence>
<reference evidence="4 5" key="1">
    <citation type="submission" date="2015-02" db="EMBL/GenBank/DDBJ databases">
        <title>Draft genome sequence of Kitasatospora griseola MF730-N6, a bafilomycin, terpentecin and satosporin producer.</title>
        <authorList>
            <person name="Arens J.C."/>
            <person name="Haltli B."/>
            <person name="Kerr R.G."/>
        </authorList>
    </citation>
    <scope>NUCLEOTIDE SEQUENCE [LARGE SCALE GENOMIC DNA]</scope>
    <source>
        <strain evidence="4 5">MF730-N6</strain>
    </source>
</reference>
<organism evidence="4 5">
    <name type="scientific">Kitasatospora griseola</name>
    <name type="common">Streptomyces griseolosporeus</name>
    <dbReference type="NCBI Taxonomy" id="2064"/>
    <lineage>
        <taxon>Bacteria</taxon>
        <taxon>Bacillati</taxon>
        <taxon>Actinomycetota</taxon>
        <taxon>Actinomycetes</taxon>
        <taxon>Kitasatosporales</taxon>
        <taxon>Streptomycetaceae</taxon>
        <taxon>Kitasatospora</taxon>
    </lineage>
</organism>
<dbReference type="InterPro" id="IPR001227">
    <property type="entry name" value="Ac_transferase_dom_sf"/>
</dbReference>
<dbReference type="SUPFAM" id="SSF52151">
    <property type="entry name" value="FabD/lysophospholipase-like"/>
    <property type="match status" value="1"/>
</dbReference>
<dbReference type="GO" id="GO:0005886">
    <property type="term" value="C:plasma membrane"/>
    <property type="evidence" value="ECO:0007669"/>
    <property type="project" value="TreeGrafter"/>
</dbReference>
<dbReference type="GO" id="GO:0071770">
    <property type="term" value="P:DIM/DIP cell wall layer assembly"/>
    <property type="evidence" value="ECO:0007669"/>
    <property type="project" value="TreeGrafter"/>
</dbReference>